<feature type="transmembrane region" description="Helical" evidence="14">
    <location>
        <begin position="58"/>
        <end position="75"/>
    </location>
</feature>
<accession>A0A7W6WK24</accession>
<keyword evidence="9 14" id="KW-1133">Transmembrane helix</keyword>
<dbReference type="GO" id="GO:0043190">
    <property type="term" value="C:ATP-binding cassette (ABC) transporter complex"/>
    <property type="evidence" value="ECO:0007669"/>
    <property type="project" value="InterPro"/>
</dbReference>
<evidence type="ECO:0000256" key="3">
    <source>
        <dbReference type="ARBA" id="ARBA00008034"/>
    </source>
</evidence>
<feature type="transmembrane region" description="Helical" evidence="14">
    <location>
        <begin position="35"/>
        <end position="53"/>
    </location>
</feature>
<organism evidence="15 16">
    <name type="scientific">Roseospira goensis</name>
    <dbReference type="NCBI Taxonomy" id="391922"/>
    <lineage>
        <taxon>Bacteria</taxon>
        <taxon>Pseudomonadati</taxon>
        <taxon>Pseudomonadota</taxon>
        <taxon>Alphaproteobacteria</taxon>
        <taxon>Rhodospirillales</taxon>
        <taxon>Rhodospirillaceae</taxon>
        <taxon>Roseospira</taxon>
    </lineage>
</organism>
<dbReference type="GO" id="GO:0055085">
    <property type="term" value="P:transmembrane transport"/>
    <property type="evidence" value="ECO:0007669"/>
    <property type="project" value="InterPro"/>
</dbReference>
<evidence type="ECO:0000256" key="8">
    <source>
        <dbReference type="ARBA" id="ARBA00022906"/>
    </source>
</evidence>
<dbReference type="GO" id="GO:0010043">
    <property type="term" value="P:response to zinc ion"/>
    <property type="evidence" value="ECO:0007669"/>
    <property type="project" value="TreeGrafter"/>
</dbReference>
<dbReference type="PANTHER" id="PTHR30477:SF23">
    <property type="entry name" value="HIGH-AFFINITY ZINC UPTAKE SYSTEM MEMBRANE PROTEIN ZNUB"/>
    <property type="match status" value="1"/>
</dbReference>
<dbReference type="GO" id="GO:0006829">
    <property type="term" value="P:zinc ion transport"/>
    <property type="evidence" value="ECO:0007669"/>
    <property type="project" value="UniProtKB-KW"/>
</dbReference>
<dbReference type="SUPFAM" id="SSF81345">
    <property type="entry name" value="ABC transporter involved in vitamin B12 uptake, BtuC"/>
    <property type="match status" value="1"/>
</dbReference>
<evidence type="ECO:0000256" key="9">
    <source>
        <dbReference type="ARBA" id="ARBA00022989"/>
    </source>
</evidence>
<dbReference type="Gene3D" id="1.10.3470.10">
    <property type="entry name" value="ABC transporter involved in vitamin B12 uptake, BtuC"/>
    <property type="match status" value="1"/>
</dbReference>
<dbReference type="RefSeq" id="WP_184432397.1">
    <property type="nucleotide sequence ID" value="NZ_JACIGI010000006.1"/>
</dbReference>
<comment type="function">
    <text evidence="1">Involved in the high-affinity zinc uptake transport system.</text>
</comment>
<evidence type="ECO:0000313" key="15">
    <source>
        <dbReference type="EMBL" id="MBB4285314.1"/>
    </source>
</evidence>
<comment type="caution">
    <text evidence="15">The sequence shown here is derived from an EMBL/GenBank/DDBJ whole genome shotgun (WGS) entry which is preliminary data.</text>
</comment>
<evidence type="ECO:0000256" key="11">
    <source>
        <dbReference type="ARBA" id="ARBA00023136"/>
    </source>
</evidence>
<dbReference type="Pfam" id="PF00950">
    <property type="entry name" value="ABC-3"/>
    <property type="match status" value="1"/>
</dbReference>
<feature type="transmembrane region" description="Helical" evidence="14">
    <location>
        <begin position="9"/>
        <end position="29"/>
    </location>
</feature>
<evidence type="ECO:0000256" key="12">
    <source>
        <dbReference type="ARBA" id="ARBA00040080"/>
    </source>
</evidence>
<dbReference type="InterPro" id="IPR037294">
    <property type="entry name" value="ABC_BtuC-like"/>
</dbReference>
<dbReference type="EMBL" id="JACIGI010000006">
    <property type="protein sequence ID" value="MBB4285314.1"/>
    <property type="molecule type" value="Genomic_DNA"/>
</dbReference>
<evidence type="ECO:0000256" key="5">
    <source>
        <dbReference type="ARBA" id="ARBA00022475"/>
    </source>
</evidence>
<keyword evidence="4 13" id="KW-0813">Transport</keyword>
<reference evidence="15 16" key="1">
    <citation type="submission" date="2020-08" db="EMBL/GenBank/DDBJ databases">
        <title>Genome sequencing of Purple Non-Sulfur Bacteria from various extreme environments.</title>
        <authorList>
            <person name="Mayer M."/>
        </authorList>
    </citation>
    <scope>NUCLEOTIDE SEQUENCE [LARGE SCALE GENOMIC DNA]</scope>
    <source>
        <strain evidence="15 16">JA135</strain>
    </source>
</reference>
<evidence type="ECO:0000256" key="1">
    <source>
        <dbReference type="ARBA" id="ARBA00002313"/>
    </source>
</evidence>
<evidence type="ECO:0000256" key="2">
    <source>
        <dbReference type="ARBA" id="ARBA00004651"/>
    </source>
</evidence>
<evidence type="ECO:0000256" key="6">
    <source>
        <dbReference type="ARBA" id="ARBA00022692"/>
    </source>
</evidence>
<feature type="transmembrane region" description="Helical" evidence="14">
    <location>
        <begin position="242"/>
        <end position="261"/>
    </location>
</feature>
<feature type="transmembrane region" description="Helical" evidence="14">
    <location>
        <begin position="171"/>
        <end position="202"/>
    </location>
</feature>
<protein>
    <recommendedName>
        <fullName evidence="12">High-affinity zinc uptake system membrane protein ZnuB</fullName>
    </recommendedName>
</protein>
<evidence type="ECO:0000256" key="13">
    <source>
        <dbReference type="RuleBase" id="RU003943"/>
    </source>
</evidence>
<gene>
    <name evidence="15" type="ORF">GGD88_001031</name>
</gene>
<comment type="subcellular location">
    <subcellularLocation>
        <location evidence="2 13">Cell membrane</location>
        <topology evidence="2 13">Multi-pass membrane protein</topology>
    </subcellularLocation>
</comment>
<evidence type="ECO:0000256" key="10">
    <source>
        <dbReference type="ARBA" id="ARBA00023065"/>
    </source>
</evidence>
<evidence type="ECO:0000256" key="7">
    <source>
        <dbReference type="ARBA" id="ARBA00022833"/>
    </source>
</evidence>
<comment type="similarity">
    <text evidence="3 13">Belongs to the ABC-3 integral membrane protein family.</text>
</comment>
<feature type="transmembrane region" description="Helical" evidence="14">
    <location>
        <begin position="214"/>
        <end position="236"/>
    </location>
</feature>
<keyword evidence="11 14" id="KW-0472">Membrane</keyword>
<feature type="transmembrane region" description="Helical" evidence="14">
    <location>
        <begin position="120"/>
        <end position="146"/>
    </location>
</feature>
<keyword evidence="8" id="KW-0864">Zinc transport</keyword>
<dbReference type="AlphaFoldDB" id="A0A7W6WK24"/>
<dbReference type="InterPro" id="IPR001626">
    <property type="entry name" value="ABC_TroCD"/>
</dbReference>
<keyword evidence="7" id="KW-0862">Zinc</keyword>
<proteinExistence type="inferred from homology"/>
<feature type="transmembrane region" description="Helical" evidence="14">
    <location>
        <begin position="87"/>
        <end position="108"/>
    </location>
</feature>
<dbReference type="PANTHER" id="PTHR30477">
    <property type="entry name" value="ABC-TRANSPORTER METAL-BINDING PROTEIN"/>
    <property type="match status" value="1"/>
</dbReference>
<dbReference type="Proteomes" id="UP000555728">
    <property type="component" value="Unassembled WGS sequence"/>
</dbReference>
<keyword evidence="10" id="KW-0406">Ion transport</keyword>
<keyword evidence="6 13" id="KW-0812">Transmembrane</keyword>
<evidence type="ECO:0000256" key="4">
    <source>
        <dbReference type="ARBA" id="ARBA00022448"/>
    </source>
</evidence>
<keyword evidence="5" id="KW-1003">Cell membrane</keyword>
<name>A0A7W6WK24_9PROT</name>
<sequence length="274" mass="28125">MLDDFFTRALVAGMGLALATGPLGCFVVWRRMAYFGATMAHSALLGVALAVALEMEPMVGVFVVAALVSVVLLLLERVGAVSTDTLLGILAHAALALGLVAVAALSWLRVDLMGFLFGDILAVSVGDIAVIYGGGALVLGVLAWLWRPLLAATVSADLARAEGLHPERARIVFMLLMAVVIAIAMKIVGILLITSLLIIPAATARRFAQGPEGMAVGAAVAGVVAVGLGLSGSLAWDTPSGPSIVVAAFALFLLALVPGAWRRRRAPAAEGETP</sequence>
<evidence type="ECO:0000313" key="16">
    <source>
        <dbReference type="Proteomes" id="UP000555728"/>
    </source>
</evidence>
<evidence type="ECO:0000256" key="14">
    <source>
        <dbReference type="SAM" id="Phobius"/>
    </source>
</evidence>
<keyword evidence="16" id="KW-1185">Reference proteome</keyword>